<dbReference type="GO" id="GO:0016301">
    <property type="term" value="F:kinase activity"/>
    <property type="evidence" value="ECO:0007669"/>
    <property type="project" value="UniProtKB-KW"/>
</dbReference>
<keyword evidence="1" id="KW-0808">Transferase</keyword>
<name>D3VDQ0_XENNA</name>
<dbReference type="SUPFAM" id="SSF52540">
    <property type="entry name" value="P-loop containing nucleoside triphosphate hydrolases"/>
    <property type="match status" value="1"/>
</dbReference>
<keyword evidence="2" id="KW-1185">Reference proteome</keyword>
<dbReference type="Gene3D" id="3.40.50.300">
    <property type="entry name" value="P-loop containing nucleotide triphosphate hydrolases"/>
    <property type="match status" value="1"/>
</dbReference>
<dbReference type="Proteomes" id="UP000008075">
    <property type="component" value="Chromosome"/>
</dbReference>
<dbReference type="PANTHER" id="PTHR37816">
    <property type="entry name" value="YALI0E33011P"/>
    <property type="match status" value="1"/>
</dbReference>
<reference evidence="1 2" key="1">
    <citation type="journal article" date="2011" name="PLoS ONE">
        <title>The entomopathogenic bacterial endosymbionts xenorhabdus and photorhabdus: convergent lifestyles from divergent genomes.</title>
        <authorList>
            <person name="Chaston J.M."/>
            <person name="Suen G."/>
            <person name="Tucker S.L."/>
            <person name="Andersen A.W."/>
            <person name="Bhasin A."/>
            <person name="Bode E."/>
            <person name="Bode H.B."/>
            <person name="Brachmann A.O."/>
            <person name="Cowles C.E."/>
            <person name="Cowles K.N."/>
            <person name="Darby C."/>
            <person name="de Leon L."/>
            <person name="Drace K."/>
            <person name="Du Z."/>
            <person name="Givaudan A."/>
            <person name="Herbert Tran E.E."/>
            <person name="Jewell K.A."/>
            <person name="Knack J.J."/>
            <person name="Krasomil-Osterfeld K.C."/>
            <person name="Kukor R."/>
            <person name="Lanois A."/>
            <person name="Latreille P."/>
            <person name="Leimgruber N.K."/>
            <person name="Lipke C.M."/>
            <person name="Liu R."/>
            <person name="Lu X."/>
            <person name="Martens E.C."/>
            <person name="Marri P.R."/>
            <person name="Medigue C."/>
            <person name="Menard M.L."/>
            <person name="Miller N.M."/>
            <person name="Morales-Soto N."/>
            <person name="Norton S."/>
            <person name="Ogier J.C."/>
            <person name="Orchard S.S."/>
            <person name="Park D."/>
            <person name="Park Y."/>
            <person name="Qurollo B.A."/>
            <person name="Sugar D.R."/>
            <person name="Richards G.R."/>
            <person name="Rouy Z."/>
            <person name="Slominski B."/>
            <person name="Slominski K."/>
            <person name="Snyder H."/>
            <person name="Tjaden B.C."/>
            <person name="van der Hoeven R."/>
            <person name="Welch R.D."/>
            <person name="Wheeler C."/>
            <person name="Xiang B."/>
            <person name="Barbazuk B."/>
            <person name="Gaudriault S."/>
            <person name="Goodner B."/>
            <person name="Slater S.C."/>
            <person name="Forst S."/>
            <person name="Goldman B.S."/>
            <person name="Goodrich-Blair H."/>
        </authorList>
    </citation>
    <scope>NUCLEOTIDE SEQUENCE [LARGE SCALE GENOMIC DNA]</scope>
    <source>
        <strain evidence="2">ATCC 19061 / DSM 3370 / CCUG 14189 / LMG 1036 / NCIMB 9965 / AN6</strain>
    </source>
</reference>
<dbReference type="AlphaFoldDB" id="D3VDQ0"/>
<sequence>MVRFGECLAKLIIPNHRAAQISFIKRQHALVIGSPGAGKSTFARQLSQISSIPLFHLDKEYWQEGWIAPSAEEWQQKLSTLTNQSSWIIDGNYGSSLSQRLEKADTVIHLYIPTYICLFQAIIRITKWHGKQRPDMALGCYEKINFDFLRQIIKYRKYQFKKDKLLLDDFDGNYIQLTSRTAIKVFLQKIAHGNKHNH</sequence>
<accession>D3VDQ0</accession>
<dbReference type="InterPro" id="IPR052922">
    <property type="entry name" value="Cytidylate_Kinase-2"/>
</dbReference>
<dbReference type="STRING" id="406817.XNC1_1907"/>
<organism evidence="1 2">
    <name type="scientific">Xenorhabdus nematophila (strain ATCC 19061 / DSM 3370 / CCUG 14189 / LMG 1036 / NCIMB 9965 / AN6)</name>
    <dbReference type="NCBI Taxonomy" id="406817"/>
    <lineage>
        <taxon>Bacteria</taxon>
        <taxon>Pseudomonadati</taxon>
        <taxon>Pseudomonadota</taxon>
        <taxon>Gammaproteobacteria</taxon>
        <taxon>Enterobacterales</taxon>
        <taxon>Morganellaceae</taxon>
        <taxon>Xenorhabdus</taxon>
    </lineage>
</organism>
<dbReference type="eggNOG" id="COG0563">
    <property type="taxonomic scope" value="Bacteria"/>
</dbReference>
<proteinExistence type="predicted"/>
<dbReference type="EMBL" id="FN667742">
    <property type="protein sequence ID" value="CBJ89967.1"/>
    <property type="molecule type" value="Genomic_DNA"/>
</dbReference>
<keyword evidence="1" id="KW-0418">Kinase</keyword>
<protein>
    <submittedName>
        <fullName evidence="1">Predicted kinase from adenilate kinase family, FLAR-like protein</fullName>
    </submittedName>
</protein>
<dbReference type="HOGENOM" id="CLU_092618_0_1_6"/>
<dbReference type="InterPro" id="IPR027417">
    <property type="entry name" value="P-loop_NTPase"/>
</dbReference>
<dbReference type="PANTHER" id="PTHR37816:SF3">
    <property type="entry name" value="MODULATES DNA TOPOLOGY"/>
    <property type="match status" value="1"/>
</dbReference>
<dbReference type="KEGG" id="xne:XNC1_1907"/>
<evidence type="ECO:0000313" key="1">
    <source>
        <dbReference type="EMBL" id="CBJ89967.1"/>
    </source>
</evidence>
<gene>
    <name evidence="1" type="ordered locus">XNC1_1907</name>
</gene>
<evidence type="ECO:0000313" key="2">
    <source>
        <dbReference type="Proteomes" id="UP000008075"/>
    </source>
</evidence>